<protein>
    <submittedName>
        <fullName evidence="2">Uncharacterized protein</fullName>
    </submittedName>
</protein>
<sequence length="217" mass="25163">MPQTSWVNFAIPALSVLLSAIIAWNVSKHQSKFRTIEYIKRVKYFYSQQKPILLETVELLGNLEKNYAKFMQILSIHEREKMEEDKRSMETALSFYTDFSYPILPELKFFSALPNDSRFIEMEDFVALVYLEGISKECSDAIKRMVDSHYRLSSIAIKLVEMKNLEEFDSANIFPELNLAMREFLSRVKSAQHISNVYASEIGNLLRQQGGQPLARS</sequence>
<dbReference type="EMBL" id="BAABRP010000003">
    <property type="protein sequence ID" value="GAA5512654.1"/>
    <property type="molecule type" value="Genomic_DNA"/>
</dbReference>
<proteinExistence type="predicted"/>
<comment type="caution">
    <text evidence="2">The sequence shown here is derived from an EMBL/GenBank/DDBJ whole genome shotgun (WGS) entry which is preliminary data.</text>
</comment>
<keyword evidence="1" id="KW-1133">Transmembrane helix</keyword>
<accession>A0ABP9W5N4</accession>
<keyword evidence="1" id="KW-0812">Transmembrane</keyword>
<keyword evidence="3" id="KW-1185">Reference proteome</keyword>
<organism evidence="2 3">
    <name type="scientific">Deinococcus carri</name>
    <dbReference type="NCBI Taxonomy" id="1211323"/>
    <lineage>
        <taxon>Bacteria</taxon>
        <taxon>Thermotogati</taxon>
        <taxon>Deinococcota</taxon>
        <taxon>Deinococci</taxon>
        <taxon>Deinococcales</taxon>
        <taxon>Deinococcaceae</taxon>
        <taxon>Deinococcus</taxon>
    </lineage>
</organism>
<evidence type="ECO:0000256" key="1">
    <source>
        <dbReference type="SAM" id="Phobius"/>
    </source>
</evidence>
<keyword evidence="1" id="KW-0472">Membrane</keyword>
<evidence type="ECO:0000313" key="2">
    <source>
        <dbReference type="EMBL" id="GAA5512654.1"/>
    </source>
</evidence>
<dbReference type="RefSeq" id="WP_345462901.1">
    <property type="nucleotide sequence ID" value="NZ_BAABRP010000003.1"/>
</dbReference>
<gene>
    <name evidence="2" type="ORF">Dcar01_01372</name>
</gene>
<evidence type="ECO:0000313" key="3">
    <source>
        <dbReference type="Proteomes" id="UP001401887"/>
    </source>
</evidence>
<dbReference type="Proteomes" id="UP001401887">
    <property type="component" value="Unassembled WGS sequence"/>
</dbReference>
<feature type="transmembrane region" description="Helical" evidence="1">
    <location>
        <begin position="6"/>
        <end position="26"/>
    </location>
</feature>
<reference evidence="2 3" key="1">
    <citation type="submission" date="2024-02" db="EMBL/GenBank/DDBJ databases">
        <title>Deinococcus carri NBRC 110142.</title>
        <authorList>
            <person name="Ichikawa N."/>
            <person name="Katano-Makiyama Y."/>
            <person name="Hidaka K."/>
        </authorList>
    </citation>
    <scope>NUCLEOTIDE SEQUENCE [LARGE SCALE GENOMIC DNA]</scope>
    <source>
        <strain evidence="2 3">NBRC 110142</strain>
    </source>
</reference>
<name>A0ABP9W5N4_9DEIO</name>